<dbReference type="InterPro" id="IPR027469">
    <property type="entry name" value="Cation_efflux_TMD_sf"/>
</dbReference>
<dbReference type="NCBIfam" id="TIGR01297">
    <property type="entry name" value="CDF"/>
    <property type="match status" value="1"/>
</dbReference>
<feature type="domain" description="Cation efflux protein cytoplasmic" evidence="9">
    <location>
        <begin position="224"/>
        <end position="299"/>
    </location>
</feature>
<reference evidence="10 11" key="1">
    <citation type="submission" date="2007-05" db="EMBL/GenBank/DDBJ databases">
        <title>Complete sequence of Geobacter uraniireducens Rf4.</title>
        <authorList>
            <consortium name="US DOE Joint Genome Institute"/>
            <person name="Copeland A."/>
            <person name="Lucas S."/>
            <person name="Lapidus A."/>
            <person name="Barry K."/>
            <person name="Detter J.C."/>
            <person name="Glavina del Rio T."/>
            <person name="Hammon N."/>
            <person name="Israni S."/>
            <person name="Dalin E."/>
            <person name="Tice H."/>
            <person name="Pitluck S."/>
            <person name="Chertkov O."/>
            <person name="Brettin T."/>
            <person name="Bruce D."/>
            <person name="Han C."/>
            <person name="Schmutz J."/>
            <person name="Larimer F."/>
            <person name="Land M."/>
            <person name="Hauser L."/>
            <person name="Kyrpides N."/>
            <person name="Mikhailova N."/>
            <person name="Shelobolina E."/>
            <person name="Aklujkar M."/>
            <person name="Lovley D."/>
            <person name="Richardson P."/>
        </authorList>
    </citation>
    <scope>NUCLEOTIDE SEQUENCE [LARGE SCALE GENOMIC DNA]</scope>
    <source>
        <strain evidence="10 11">Rf4</strain>
    </source>
</reference>
<dbReference type="GO" id="GO:0008324">
    <property type="term" value="F:monoatomic cation transmembrane transporter activity"/>
    <property type="evidence" value="ECO:0007669"/>
    <property type="project" value="InterPro"/>
</dbReference>
<feature type="transmembrane region" description="Helical" evidence="7">
    <location>
        <begin position="27"/>
        <end position="45"/>
    </location>
</feature>
<evidence type="ECO:0000256" key="3">
    <source>
        <dbReference type="ARBA" id="ARBA00022448"/>
    </source>
</evidence>
<evidence type="ECO:0000256" key="7">
    <source>
        <dbReference type="SAM" id="Phobius"/>
    </source>
</evidence>
<dbReference type="Gene3D" id="3.30.420.130">
    <property type="entry name" value="Dinitrogenase iron-molybdenum cofactor biosynthesis domain"/>
    <property type="match status" value="1"/>
</dbReference>
<evidence type="ECO:0000256" key="6">
    <source>
        <dbReference type="ARBA" id="ARBA00023136"/>
    </source>
</evidence>
<dbReference type="EMBL" id="CP000698">
    <property type="protein sequence ID" value="ABQ27614.1"/>
    <property type="molecule type" value="Genomic_DNA"/>
</dbReference>
<sequence>MIGFFGILSGGGAVNSAPAAANEGKRLAVYSLGLNLSLTIAKYFLYLLTSSTALLAETVHSLSDVVGSLLVLGGISLAGIKSAKFPWGLYKAENLAALLSAGLIFISAYEIAKTIIHPSLGGLKHLDVTIAILFLMTLPIFFFFRYERERARSLNSPSLLADAENWRTDLAPLAVVTAGIAGARLTYPFLDRAAAFVVLLLVLKVGYEIARNSIRSLLDASVGEATLDEMTGIVRGFHEVSEIVSIVARNSGRFVFVGIEVRLSLKRLKEAHEVVDRMEREIRQRIPFVEKVTIHYEPERKEWLRFAVPLANRDGEISAHFGAAPFVALWDKRITDGAVLYREIVENPFVAMDKGKGIKLAEYLVGKGVDVLYSRENFNGKGPEYVFSDAEMEVKTIGSDTLQNLVDVTVKQP</sequence>
<dbReference type="RefSeq" id="WP_011940275.1">
    <property type="nucleotide sequence ID" value="NC_009483.1"/>
</dbReference>
<feature type="transmembrane region" description="Helical" evidence="7">
    <location>
        <begin position="65"/>
        <end position="83"/>
    </location>
</feature>
<evidence type="ECO:0000259" key="9">
    <source>
        <dbReference type="Pfam" id="PF16916"/>
    </source>
</evidence>
<feature type="transmembrane region" description="Helical" evidence="7">
    <location>
        <begin position="95"/>
        <end position="116"/>
    </location>
</feature>
<dbReference type="PANTHER" id="PTHR43840">
    <property type="entry name" value="MITOCHONDRIAL METAL TRANSPORTER 1-RELATED"/>
    <property type="match status" value="1"/>
</dbReference>
<dbReference type="InterPro" id="IPR027470">
    <property type="entry name" value="Cation_efflux_CTD"/>
</dbReference>
<keyword evidence="5 7" id="KW-1133">Transmembrane helix</keyword>
<dbReference type="InterPro" id="IPR002524">
    <property type="entry name" value="Cation_efflux"/>
</dbReference>
<dbReference type="SUPFAM" id="SSF53146">
    <property type="entry name" value="Nitrogenase accessory factor-like"/>
    <property type="match status" value="1"/>
</dbReference>
<gene>
    <name evidence="10" type="ordered locus">Gura_3458</name>
</gene>
<organism evidence="10 11">
    <name type="scientific">Geotalea uraniireducens (strain Rf4)</name>
    <name type="common">Geobacter uraniireducens</name>
    <dbReference type="NCBI Taxonomy" id="351605"/>
    <lineage>
        <taxon>Bacteria</taxon>
        <taxon>Pseudomonadati</taxon>
        <taxon>Thermodesulfobacteriota</taxon>
        <taxon>Desulfuromonadia</taxon>
        <taxon>Geobacterales</taxon>
        <taxon>Geobacteraceae</taxon>
        <taxon>Geotalea</taxon>
    </lineage>
</organism>
<keyword evidence="4 7" id="KW-0812">Transmembrane</keyword>
<dbReference type="PANTHER" id="PTHR43840:SF15">
    <property type="entry name" value="MITOCHONDRIAL METAL TRANSPORTER 1-RELATED"/>
    <property type="match status" value="1"/>
</dbReference>
<evidence type="ECO:0000256" key="1">
    <source>
        <dbReference type="ARBA" id="ARBA00004141"/>
    </source>
</evidence>
<keyword evidence="11" id="KW-1185">Reference proteome</keyword>
<dbReference type="SUPFAM" id="SSF161111">
    <property type="entry name" value="Cation efflux protein transmembrane domain-like"/>
    <property type="match status" value="1"/>
</dbReference>
<dbReference type="Gene3D" id="3.30.70.1350">
    <property type="entry name" value="Cation efflux protein, cytoplasmic domain"/>
    <property type="match status" value="1"/>
</dbReference>
<feature type="transmembrane region" description="Helical" evidence="7">
    <location>
        <begin position="128"/>
        <end position="146"/>
    </location>
</feature>
<dbReference type="InterPro" id="IPR036837">
    <property type="entry name" value="Cation_efflux_CTD_sf"/>
</dbReference>
<dbReference type="InterPro" id="IPR058533">
    <property type="entry name" value="Cation_efflux_TM"/>
</dbReference>
<evidence type="ECO:0000256" key="5">
    <source>
        <dbReference type="ARBA" id="ARBA00022989"/>
    </source>
</evidence>
<dbReference type="AlphaFoldDB" id="A5G746"/>
<comment type="similarity">
    <text evidence="2">Belongs to the cation diffusion facilitator (CDF) transporter (TC 2.A.4) family.</text>
</comment>
<dbReference type="Proteomes" id="UP000006695">
    <property type="component" value="Chromosome"/>
</dbReference>
<dbReference type="GO" id="GO:0016020">
    <property type="term" value="C:membrane"/>
    <property type="evidence" value="ECO:0007669"/>
    <property type="project" value="UniProtKB-SubCell"/>
</dbReference>
<dbReference type="InterPro" id="IPR050291">
    <property type="entry name" value="CDF_Transporter"/>
</dbReference>
<dbReference type="SUPFAM" id="SSF160240">
    <property type="entry name" value="Cation efflux protein cytoplasmic domain-like"/>
    <property type="match status" value="1"/>
</dbReference>
<protein>
    <submittedName>
        <fullName evidence="10">Cation diffusion facilitator family transporter</fullName>
    </submittedName>
</protein>
<dbReference type="OrthoDB" id="9806522at2"/>
<keyword evidence="3" id="KW-0813">Transport</keyword>
<dbReference type="KEGG" id="gur:Gura_3458"/>
<evidence type="ECO:0000256" key="2">
    <source>
        <dbReference type="ARBA" id="ARBA00008114"/>
    </source>
</evidence>
<evidence type="ECO:0000313" key="11">
    <source>
        <dbReference type="Proteomes" id="UP000006695"/>
    </source>
</evidence>
<dbReference type="Gene3D" id="1.20.1510.10">
    <property type="entry name" value="Cation efflux protein transmembrane domain"/>
    <property type="match status" value="1"/>
</dbReference>
<dbReference type="Pfam" id="PF01545">
    <property type="entry name" value="Cation_efflux"/>
    <property type="match status" value="1"/>
</dbReference>
<feature type="domain" description="Cation efflux protein transmembrane" evidence="8">
    <location>
        <begin position="29"/>
        <end position="218"/>
    </location>
</feature>
<dbReference type="STRING" id="351605.Gura_3458"/>
<name>A5G746_GEOUR</name>
<evidence type="ECO:0000313" key="10">
    <source>
        <dbReference type="EMBL" id="ABQ27614.1"/>
    </source>
</evidence>
<keyword evidence="6 7" id="KW-0472">Membrane</keyword>
<dbReference type="HOGENOM" id="CLU_013430_3_3_7"/>
<dbReference type="Pfam" id="PF16916">
    <property type="entry name" value="ZT_dimer"/>
    <property type="match status" value="1"/>
</dbReference>
<dbReference type="InterPro" id="IPR036105">
    <property type="entry name" value="DiNase_FeMo-co_biosyn_sf"/>
</dbReference>
<evidence type="ECO:0000259" key="8">
    <source>
        <dbReference type="Pfam" id="PF01545"/>
    </source>
</evidence>
<proteinExistence type="inferred from homology"/>
<comment type="subcellular location">
    <subcellularLocation>
        <location evidence="1">Membrane</location>
        <topology evidence="1">Multi-pass membrane protein</topology>
    </subcellularLocation>
</comment>
<evidence type="ECO:0000256" key="4">
    <source>
        <dbReference type="ARBA" id="ARBA00022692"/>
    </source>
</evidence>
<accession>A5G746</accession>